<dbReference type="GO" id="GO:0000976">
    <property type="term" value="F:transcription cis-regulatory region binding"/>
    <property type="evidence" value="ECO:0007669"/>
    <property type="project" value="TreeGrafter"/>
</dbReference>
<evidence type="ECO:0000256" key="1">
    <source>
        <dbReference type="ARBA" id="ARBA00009437"/>
    </source>
</evidence>
<protein>
    <submittedName>
        <fullName evidence="6">Putative LysR family transcriptional regulator</fullName>
    </submittedName>
</protein>
<keyword evidence="2" id="KW-0805">Transcription regulation</keyword>
<dbReference type="InterPro" id="IPR000847">
    <property type="entry name" value="LysR_HTH_N"/>
</dbReference>
<dbReference type="PRINTS" id="PR00039">
    <property type="entry name" value="HTHLYSR"/>
</dbReference>
<dbReference type="GO" id="GO:0003700">
    <property type="term" value="F:DNA-binding transcription factor activity"/>
    <property type="evidence" value="ECO:0007669"/>
    <property type="project" value="InterPro"/>
</dbReference>
<dbReference type="EMBL" id="CP002568">
    <property type="protein sequence ID" value="ADZ71274.1"/>
    <property type="molecule type" value="Genomic_DNA"/>
</dbReference>
<organism evidence="6 7">
    <name type="scientific">Polymorphum gilvum (strain LMG 25793 / CGMCC 1.9160 / SL003B-26A1)</name>
    <dbReference type="NCBI Taxonomy" id="991905"/>
    <lineage>
        <taxon>Bacteria</taxon>
        <taxon>Pseudomonadati</taxon>
        <taxon>Pseudomonadota</taxon>
        <taxon>Alphaproteobacteria</taxon>
        <taxon>Rhodobacterales</taxon>
        <taxon>Paracoccaceae</taxon>
        <taxon>Polymorphum</taxon>
    </lineage>
</organism>
<dbReference type="HOGENOM" id="CLU_039613_6_0_5"/>
<dbReference type="SUPFAM" id="SSF53850">
    <property type="entry name" value="Periplasmic binding protein-like II"/>
    <property type="match status" value="1"/>
</dbReference>
<dbReference type="RefSeq" id="WP_013653587.1">
    <property type="nucleotide sequence ID" value="NC_015259.1"/>
</dbReference>
<dbReference type="AlphaFoldDB" id="F2J6A0"/>
<dbReference type="Pfam" id="PF03466">
    <property type="entry name" value="LysR_substrate"/>
    <property type="match status" value="1"/>
</dbReference>
<dbReference type="InterPro" id="IPR036390">
    <property type="entry name" value="WH_DNA-bd_sf"/>
</dbReference>
<accession>F2J6A0</accession>
<evidence type="ECO:0000313" key="6">
    <source>
        <dbReference type="EMBL" id="ADZ71274.1"/>
    </source>
</evidence>
<reference evidence="6 7" key="1">
    <citation type="journal article" date="2011" name="J. Bacteriol.">
        <title>Complete genome sequence of Polymorphum gilvum SL003B-26A1T, a crude oil-degrading bacterium from oil-polluted saline soil.</title>
        <authorList>
            <person name="Li S.G."/>
            <person name="Tang Y.Q."/>
            <person name="Nie Y."/>
            <person name="Cai M."/>
            <person name="Wu X.L."/>
        </authorList>
    </citation>
    <scope>NUCLEOTIDE SEQUENCE [LARGE SCALE GENOMIC DNA]</scope>
    <source>
        <strain evidence="7">LMG 25793 / CGMCC 1.9160 / SL003B-26A1</strain>
    </source>
</reference>
<proteinExistence type="inferred from homology"/>
<dbReference type="PATRIC" id="fig|991905.3.peg.2925"/>
<dbReference type="InterPro" id="IPR036388">
    <property type="entry name" value="WH-like_DNA-bd_sf"/>
</dbReference>
<feature type="domain" description="HTH lysR-type" evidence="5">
    <location>
        <begin position="29"/>
        <end position="86"/>
    </location>
</feature>
<evidence type="ECO:0000256" key="4">
    <source>
        <dbReference type="ARBA" id="ARBA00023163"/>
    </source>
</evidence>
<dbReference type="eggNOG" id="COG0583">
    <property type="taxonomic scope" value="Bacteria"/>
</dbReference>
<dbReference type="KEGG" id="pgv:SL003B_2851"/>
<evidence type="ECO:0000256" key="3">
    <source>
        <dbReference type="ARBA" id="ARBA00023125"/>
    </source>
</evidence>
<keyword evidence="4" id="KW-0804">Transcription</keyword>
<comment type="similarity">
    <text evidence="1">Belongs to the LysR transcriptional regulatory family.</text>
</comment>
<dbReference type="InterPro" id="IPR005119">
    <property type="entry name" value="LysR_subst-bd"/>
</dbReference>
<evidence type="ECO:0000256" key="2">
    <source>
        <dbReference type="ARBA" id="ARBA00023015"/>
    </source>
</evidence>
<gene>
    <name evidence="6" type="ordered locus">SL003B_2851</name>
</gene>
<dbReference type="PROSITE" id="PS50931">
    <property type="entry name" value="HTH_LYSR"/>
    <property type="match status" value="2"/>
</dbReference>
<keyword evidence="7" id="KW-1185">Reference proteome</keyword>
<dbReference type="SUPFAM" id="SSF46785">
    <property type="entry name" value="Winged helix' DNA-binding domain"/>
    <property type="match status" value="2"/>
</dbReference>
<evidence type="ECO:0000259" key="5">
    <source>
        <dbReference type="PROSITE" id="PS50931"/>
    </source>
</evidence>
<dbReference type="STRING" id="991905.SL003B_2851"/>
<feature type="domain" description="HTH lysR-type" evidence="5">
    <location>
        <begin position="130"/>
        <end position="186"/>
    </location>
</feature>
<evidence type="ECO:0000313" key="7">
    <source>
        <dbReference type="Proteomes" id="UP000008130"/>
    </source>
</evidence>
<keyword evidence="3" id="KW-0238">DNA-binding</keyword>
<dbReference type="Gene3D" id="1.10.10.10">
    <property type="entry name" value="Winged helix-like DNA-binding domain superfamily/Winged helix DNA-binding domain"/>
    <property type="match status" value="2"/>
</dbReference>
<name>F2J6A0_POLGS</name>
<sequence length="435" mass="47196">MKMPNRFEDSDIDLHEDIADAGRCGTGYPNLRHVRLLEAAVRERSLTRAAETVHISQPAASQALARLNAQFGGPLLERQGNGVVPTPRGEVVVARAARALGYIREAAQRIARRCRSEGSSTPDLLETHATISHLRAASLVAHTGSFSAAARALGQSEPSVHRAAREIEGILGVTLFDEAYRRLQTTPAGRTLATAASLVLKELDNAFEEVREFEGDYAGRIVIGTLPLVRSRIVPQAVVEIARRHPRARIRILDGSYEALAQGVVVGSIDMIVGALRQELEHEDLTQKRLFDDSLSIVARAGHPLAGTTTLTDADLVRYPWVLPRRATPSRAVFEALASRFPREAPQAGFVETGSLVALRGILTQSDFLTIVSPRQIWYELRAGQLCVLPIDLGDTRRPIGLTLRADWRPTALQADFLAALDHAVGDLSPGAGGN</sequence>
<dbReference type="Pfam" id="PF00126">
    <property type="entry name" value="HTH_1"/>
    <property type="match status" value="2"/>
</dbReference>
<dbReference type="PANTHER" id="PTHR30126:SF98">
    <property type="entry name" value="HTH-TYPE TRANSCRIPTIONAL ACTIVATOR BAUR"/>
    <property type="match status" value="1"/>
</dbReference>
<dbReference type="Gene3D" id="3.40.190.10">
    <property type="entry name" value="Periplasmic binding protein-like II"/>
    <property type="match status" value="2"/>
</dbReference>
<dbReference type="Proteomes" id="UP000008130">
    <property type="component" value="Chromosome"/>
</dbReference>
<dbReference type="PANTHER" id="PTHR30126">
    <property type="entry name" value="HTH-TYPE TRANSCRIPTIONAL REGULATOR"/>
    <property type="match status" value="1"/>
</dbReference>